<dbReference type="EMBL" id="JAULSW010000009">
    <property type="protein sequence ID" value="KAK3370290.1"/>
    <property type="molecule type" value="Genomic_DNA"/>
</dbReference>
<evidence type="ECO:0000256" key="1">
    <source>
        <dbReference type="SAM" id="SignalP"/>
    </source>
</evidence>
<evidence type="ECO:0000313" key="3">
    <source>
        <dbReference type="Proteomes" id="UP001285441"/>
    </source>
</evidence>
<reference evidence="2" key="1">
    <citation type="journal article" date="2023" name="Mol. Phylogenet. Evol.">
        <title>Genome-scale phylogeny and comparative genomics of the fungal order Sordariales.</title>
        <authorList>
            <person name="Hensen N."/>
            <person name="Bonometti L."/>
            <person name="Westerberg I."/>
            <person name="Brannstrom I.O."/>
            <person name="Guillou S."/>
            <person name="Cros-Aarteil S."/>
            <person name="Calhoun S."/>
            <person name="Haridas S."/>
            <person name="Kuo A."/>
            <person name="Mondo S."/>
            <person name="Pangilinan J."/>
            <person name="Riley R."/>
            <person name="LaButti K."/>
            <person name="Andreopoulos B."/>
            <person name="Lipzen A."/>
            <person name="Chen C."/>
            <person name="Yan M."/>
            <person name="Daum C."/>
            <person name="Ng V."/>
            <person name="Clum A."/>
            <person name="Steindorff A."/>
            <person name="Ohm R.A."/>
            <person name="Martin F."/>
            <person name="Silar P."/>
            <person name="Natvig D.O."/>
            <person name="Lalanne C."/>
            <person name="Gautier V."/>
            <person name="Ament-Velasquez S.L."/>
            <person name="Kruys A."/>
            <person name="Hutchinson M.I."/>
            <person name="Powell A.J."/>
            <person name="Barry K."/>
            <person name="Miller A.N."/>
            <person name="Grigoriev I.V."/>
            <person name="Debuchy R."/>
            <person name="Gladieux P."/>
            <person name="Hiltunen Thoren M."/>
            <person name="Johannesson H."/>
        </authorList>
    </citation>
    <scope>NUCLEOTIDE SEQUENCE</scope>
    <source>
        <strain evidence="2">CBS 232.78</strain>
    </source>
</reference>
<sequence>MRWTAVFWLDSSSTWASLAPSTMVSVTVTCIHNTHHPSPIRVGPIARSRAKLTTIAVQGISQVTSSSLQKDKICKPPIHRSINHLARQPFVCCDCGCRTGTTRPNHPSLPTDATQCDVNANAAVKRKECKMQ</sequence>
<gene>
    <name evidence="2" type="ORF">B0H63DRAFT_313485</name>
</gene>
<evidence type="ECO:0008006" key="4">
    <source>
        <dbReference type="Google" id="ProtNLM"/>
    </source>
</evidence>
<keyword evidence="3" id="KW-1185">Reference proteome</keyword>
<organism evidence="2 3">
    <name type="scientific">Podospora didyma</name>
    <dbReference type="NCBI Taxonomy" id="330526"/>
    <lineage>
        <taxon>Eukaryota</taxon>
        <taxon>Fungi</taxon>
        <taxon>Dikarya</taxon>
        <taxon>Ascomycota</taxon>
        <taxon>Pezizomycotina</taxon>
        <taxon>Sordariomycetes</taxon>
        <taxon>Sordariomycetidae</taxon>
        <taxon>Sordariales</taxon>
        <taxon>Podosporaceae</taxon>
        <taxon>Podospora</taxon>
    </lineage>
</organism>
<name>A0AAE0N4T8_9PEZI</name>
<feature type="chain" id="PRO_5041956537" description="Secreted protein" evidence="1">
    <location>
        <begin position="17"/>
        <end position="132"/>
    </location>
</feature>
<dbReference type="Proteomes" id="UP001285441">
    <property type="component" value="Unassembled WGS sequence"/>
</dbReference>
<protein>
    <recommendedName>
        <fullName evidence="4">Secreted protein</fullName>
    </recommendedName>
</protein>
<comment type="caution">
    <text evidence="2">The sequence shown here is derived from an EMBL/GenBank/DDBJ whole genome shotgun (WGS) entry which is preliminary data.</text>
</comment>
<keyword evidence="1" id="KW-0732">Signal</keyword>
<feature type="signal peptide" evidence="1">
    <location>
        <begin position="1"/>
        <end position="16"/>
    </location>
</feature>
<accession>A0AAE0N4T8</accession>
<dbReference type="AlphaFoldDB" id="A0AAE0N4T8"/>
<proteinExistence type="predicted"/>
<evidence type="ECO:0000313" key="2">
    <source>
        <dbReference type="EMBL" id="KAK3370290.1"/>
    </source>
</evidence>
<reference evidence="2" key="2">
    <citation type="submission" date="2023-06" db="EMBL/GenBank/DDBJ databases">
        <authorList>
            <consortium name="Lawrence Berkeley National Laboratory"/>
            <person name="Haridas S."/>
            <person name="Hensen N."/>
            <person name="Bonometti L."/>
            <person name="Westerberg I."/>
            <person name="Brannstrom I.O."/>
            <person name="Guillou S."/>
            <person name="Cros-Aarteil S."/>
            <person name="Calhoun S."/>
            <person name="Kuo A."/>
            <person name="Mondo S."/>
            <person name="Pangilinan J."/>
            <person name="Riley R."/>
            <person name="LaButti K."/>
            <person name="Andreopoulos B."/>
            <person name="Lipzen A."/>
            <person name="Chen C."/>
            <person name="Yanf M."/>
            <person name="Daum C."/>
            <person name="Ng V."/>
            <person name="Clum A."/>
            <person name="Steindorff A."/>
            <person name="Ohm R."/>
            <person name="Martin F."/>
            <person name="Silar P."/>
            <person name="Natvig D."/>
            <person name="Lalanne C."/>
            <person name="Gautier V."/>
            <person name="Ament-velasquez S.L."/>
            <person name="Kruys A."/>
            <person name="Hutchinson M.I."/>
            <person name="Powell A.J."/>
            <person name="Barry K."/>
            <person name="Miller A.N."/>
            <person name="Grigoriev I.V."/>
            <person name="Debuchy R."/>
            <person name="Gladieux P."/>
            <person name="Thoren M.H."/>
            <person name="Johannesson H."/>
        </authorList>
    </citation>
    <scope>NUCLEOTIDE SEQUENCE</scope>
    <source>
        <strain evidence="2">CBS 232.78</strain>
    </source>
</reference>